<dbReference type="Pfam" id="PF04397">
    <property type="entry name" value="LytTR"/>
    <property type="match status" value="1"/>
</dbReference>
<dbReference type="InterPro" id="IPR007492">
    <property type="entry name" value="LytTR_DNA-bd_dom"/>
</dbReference>
<accession>A0ABQ1YLT5</accession>
<dbReference type="PANTHER" id="PTHR37299">
    <property type="entry name" value="TRANSCRIPTIONAL REGULATOR-RELATED"/>
    <property type="match status" value="1"/>
</dbReference>
<reference evidence="5" key="1">
    <citation type="journal article" date="2019" name="Int. J. Syst. Evol. Microbiol.">
        <title>The Global Catalogue of Microorganisms (GCM) 10K type strain sequencing project: providing services to taxonomists for standard genome sequencing and annotation.</title>
        <authorList>
            <consortium name="The Broad Institute Genomics Platform"/>
            <consortium name="The Broad Institute Genome Sequencing Center for Infectious Disease"/>
            <person name="Wu L."/>
            <person name="Ma J."/>
        </authorList>
    </citation>
    <scope>NUCLEOTIDE SEQUENCE [LARGE SCALE GENOMIC DNA]</scope>
    <source>
        <strain evidence="5">CGMCC 1.15288</strain>
    </source>
</reference>
<evidence type="ECO:0000313" key="5">
    <source>
        <dbReference type="Proteomes" id="UP000600214"/>
    </source>
</evidence>
<name>A0ABQ1YLT5_9BACT</name>
<keyword evidence="4" id="KW-0238">DNA-binding</keyword>
<protein>
    <submittedName>
        <fullName evidence="4">DNA-binding response regulator</fullName>
    </submittedName>
</protein>
<dbReference type="Proteomes" id="UP000600214">
    <property type="component" value="Unassembled WGS sequence"/>
</dbReference>
<feature type="domain" description="Response regulatory" evidence="2">
    <location>
        <begin position="3"/>
        <end position="115"/>
    </location>
</feature>
<dbReference type="InterPro" id="IPR011006">
    <property type="entry name" value="CheY-like_superfamily"/>
</dbReference>
<feature type="domain" description="HTH LytTR-type" evidence="3">
    <location>
        <begin position="144"/>
        <end position="231"/>
    </location>
</feature>
<dbReference type="PROSITE" id="PS50110">
    <property type="entry name" value="RESPONSE_REGULATORY"/>
    <property type="match status" value="1"/>
</dbReference>
<dbReference type="InterPro" id="IPR001789">
    <property type="entry name" value="Sig_transdc_resp-reg_receiver"/>
</dbReference>
<evidence type="ECO:0000256" key="1">
    <source>
        <dbReference type="PROSITE-ProRule" id="PRU00169"/>
    </source>
</evidence>
<dbReference type="InterPro" id="IPR046947">
    <property type="entry name" value="LytR-like"/>
</dbReference>
<keyword evidence="5" id="KW-1185">Reference proteome</keyword>
<evidence type="ECO:0000259" key="3">
    <source>
        <dbReference type="PROSITE" id="PS50930"/>
    </source>
</evidence>
<dbReference type="GO" id="GO:0003677">
    <property type="term" value="F:DNA binding"/>
    <property type="evidence" value="ECO:0007669"/>
    <property type="project" value="UniProtKB-KW"/>
</dbReference>
<comment type="caution">
    <text evidence="4">The sequence shown here is derived from an EMBL/GenBank/DDBJ whole genome shotgun (WGS) entry which is preliminary data.</text>
</comment>
<dbReference type="EMBL" id="BMIA01000001">
    <property type="protein sequence ID" value="GGH29586.1"/>
    <property type="molecule type" value="Genomic_DNA"/>
</dbReference>
<dbReference type="Gene3D" id="2.40.50.1020">
    <property type="entry name" value="LytTr DNA-binding domain"/>
    <property type="match status" value="1"/>
</dbReference>
<dbReference type="SMART" id="SM00850">
    <property type="entry name" value="LytTR"/>
    <property type="match status" value="1"/>
</dbReference>
<feature type="modified residue" description="4-aspartylphosphate" evidence="1">
    <location>
        <position position="54"/>
    </location>
</feature>
<dbReference type="PANTHER" id="PTHR37299:SF1">
    <property type="entry name" value="STAGE 0 SPORULATION PROTEIN A HOMOLOG"/>
    <property type="match status" value="1"/>
</dbReference>
<evidence type="ECO:0000259" key="2">
    <source>
        <dbReference type="PROSITE" id="PS50110"/>
    </source>
</evidence>
<keyword evidence="1" id="KW-0597">Phosphoprotein</keyword>
<sequence length="232" mass="26619">MMNCLVIDDNIIARTTLKQLVKQDKELVLVGECENAMDAYRKIMDEQVDLLLLDIEMDGMTGIELVRSLGTKNPVIIFTTSKKDYAAEAFELNVADYITKPVTPARFLQAIEKAREIFRSKKQEVRMEDDSFLFIRDSNIVRRLKIGDILYAEAMGDYVKLYTLEKFYSVHASLKDVESKLPESKFLRVHRSFIIQVGKIDTIEGGTLIINKKMVPVADTYRAALNRRLNML</sequence>
<dbReference type="PROSITE" id="PS50930">
    <property type="entry name" value="HTH_LYTTR"/>
    <property type="match status" value="1"/>
</dbReference>
<evidence type="ECO:0000313" key="4">
    <source>
        <dbReference type="EMBL" id="GGH29586.1"/>
    </source>
</evidence>
<dbReference type="Pfam" id="PF00072">
    <property type="entry name" value="Response_reg"/>
    <property type="match status" value="1"/>
</dbReference>
<gene>
    <name evidence="4" type="ORF">GCM10007423_17060</name>
</gene>
<dbReference type="SUPFAM" id="SSF52172">
    <property type="entry name" value="CheY-like"/>
    <property type="match status" value="1"/>
</dbReference>
<dbReference type="SMART" id="SM00448">
    <property type="entry name" value="REC"/>
    <property type="match status" value="1"/>
</dbReference>
<dbReference type="Gene3D" id="3.40.50.2300">
    <property type="match status" value="1"/>
</dbReference>
<proteinExistence type="predicted"/>
<dbReference type="RefSeq" id="WP_229221640.1">
    <property type="nucleotide sequence ID" value="NZ_BMIA01000001.1"/>
</dbReference>
<organism evidence="4 5">
    <name type="scientific">Dyadobacter endophyticus</name>
    <dbReference type="NCBI Taxonomy" id="1749036"/>
    <lineage>
        <taxon>Bacteria</taxon>
        <taxon>Pseudomonadati</taxon>
        <taxon>Bacteroidota</taxon>
        <taxon>Cytophagia</taxon>
        <taxon>Cytophagales</taxon>
        <taxon>Spirosomataceae</taxon>
        <taxon>Dyadobacter</taxon>
    </lineage>
</organism>